<reference evidence="1 2" key="1">
    <citation type="journal article" date="2022" name="Plant J.">
        <title>Chromosome-level genome of Camellia lanceoleosa provides a valuable resource for understanding genome evolution and self-incompatibility.</title>
        <authorList>
            <person name="Gong W."/>
            <person name="Xiao S."/>
            <person name="Wang L."/>
            <person name="Liao Z."/>
            <person name="Chang Y."/>
            <person name="Mo W."/>
            <person name="Hu G."/>
            <person name="Li W."/>
            <person name="Zhao G."/>
            <person name="Zhu H."/>
            <person name="Hu X."/>
            <person name="Ji K."/>
            <person name="Xiang X."/>
            <person name="Song Q."/>
            <person name="Yuan D."/>
            <person name="Jin S."/>
            <person name="Zhang L."/>
        </authorList>
    </citation>
    <scope>NUCLEOTIDE SEQUENCE [LARGE SCALE GENOMIC DNA]</scope>
    <source>
        <strain evidence="1">SQ_2022a</strain>
    </source>
</reference>
<evidence type="ECO:0000313" key="1">
    <source>
        <dbReference type="EMBL" id="KAI8000365.1"/>
    </source>
</evidence>
<proteinExistence type="predicted"/>
<evidence type="ECO:0000313" key="2">
    <source>
        <dbReference type="Proteomes" id="UP001060215"/>
    </source>
</evidence>
<dbReference type="EMBL" id="CM045765">
    <property type="protein sequence ID" value="KAI8000365.1"/>
    <property type="molecule type" value="Genomic_DNA"/>
</dbReference>
<accession>A0ACC0GH30</accession>
<name>A0ACC0GH30_9ERIC</name>
<dbReference type="Proteomes" id="UP001060215">
    <property type="component" value="Chromosome 8"/>
</dbReference>
<gene>
    <name evidence="1" type="ORF">LOK49_LG09G01723</name>
</gene>
<organism evidence="1 2">
    <name type="scientific">Camellia lanceoleosa</name>
    <dbReference type="NCBI Taxonomy" id="1840588"/>
    <lineage>
        <taxon>Eukaryota</taxon>
        <taxon>Viridiplantae</taxon>
        <taxon>Streptophyta</taxon>
        <taxon>Embryophyta</taxon>
        <taxon>Tracheophyta</taxon>
        <taxon>Spermatophyta</taxon>
        <taxon>Magnoliopsida</taxon>
        <taxon>eudicotyledons</taxon>
        <taxon>Gunneridae</taxon>
        <taxon>Pentapetalae</taxon>
        <taxon>asterids</taxon>
        <taxon>Ericales</taxon>
        <taxon>Theaceae</taxon>
        <taxon>Camellia</taxon>
    </lineage>
</organism>
<sequence>MDSSDSIQFDIYEIYRRYRDITSVHMLVGRKATDHVMNHERQFIKRGIESSLEIGGVKGAYKMANLLWVEIIMVCSVERNIGRRYGVIECDPLVRKGLNRTVPYITTALMDAKLGTKGHKDLFDWLSRQLSGLSDFPDTVGCSTQPIAELVWCLT</sequence>
<keyword evidence="2" id="KW-1185">Reference proteome</keyword>
<comment type="caution">
    <text evidence="1">The sequence shown here is derived from an EMBL/GenBank/DDBJ whole genome shotgun (WGS) entry which is preliminary data.</text>
</comment>
<protein>
    <submittedName>
        <fullName evidence="1">Protein MOR1</fullName>
    </submittedName>
</protein>